<dbReference type="AlphaFoldDB" id="A0A9X2CVS8"/>
<evidence type="ECO:0000313" key="2">
    <source>
        <dbReference type="Proteomes" id="UP001139150"/>
    </source>
</evidence>
<protein>
    <submittedName>
        <fullName evidence="1">AbrB/MazE/SpoVT family DNA-binding domain-containing protein</fullName>
    </submittedName>
</protein>
<dbReference type="InterPro" id="IPR052731">
    <property type="entry name" value="B_subtilis_Trans_State_Reg"/>
</dbReference>
<dbReference type="SUPFAM" id="SSF89447">
    <property type="entry name" value="AbrB/MazE/MraZ-like"/>
    <property type="match status" value="1"/>
</dbReference>
<dbReference type="Proteomes" id="UP001139150">
    <property type="component" value="Unassembled WGS sequence"/>
</dbReference>
<dbReference type="GO" id="GO:0003677">
    <property type="term" value="F:DNA binding"/>
    <property type="evidence" value="ECO:0007669"/>
    <property type="project" value="UniProtKB-KW"/>
</dbReference>
<keyword evidence="1" id="KW-0238">DNA-binding</keyword>
<sequence length="85" mass="9643">MSKTTGVIRGFDKLGRFVIPSEMVKTLELDKDDKLEISCDGTTIYLRKYQPYCNFCGDVGDGLTEVMHKRICTNCMNEIIRTTAN</sequence>
<accession>A0A9X2CVS8</accession>
<reference evidence="1" key="1">
    <citation type="submission" date="2022-02" db="EMBL/GenBank/DDBJ databases">
        <title>Halalkalibacter sp. nov. isolated from Lonar Lake, India.</title>
        <authorList>
            <person name="Joshi A."/>
            <person name="Thite S."/>
            <person name="Lodha T."/>
        </authorList>
    </citation>
    <scope>NUCLEOTIDE SEQUENCE</scope>
    <source>
        <strain evidence="1">MEB205</strain>
    </source>
</reference>
<comment type="caution">
    <text evidence="1">The sequence shown here is derived from an EMBL/GenBank/DDBJ whole genome shotgun (WGS) entry which is preliminary data.</text>
</comment>
<name>A0A9X2CVS8_9BACI</name>
<dbReference type="EMBL" id="JAKRYL010000025">
    <property type="protein sequence ID" value="MCL7749205.1"/>
    <property type="molecule type" value="Genomic_DNA"/>
</dbReference>
<organism evidence="1 2">
    <name type="scientific">Halalkalibacter alkaliphilus</name>
    <dbReference type="NCBI Taxonomy" id="2917993"/>
    <lineage>
        <taxon>Bacteria</taxon>
        <taxon>Bacillati</taxon>
        <taxon>Bacillota</taxon>
        <taxon>Bacilli</taxon>
        <taxon>Bacillales</taxon>
        <taxon>Bacillaceae</taxon>
        <taxon>Halalkalibacter</taxon>
    </lineage>
</organism>
<dbReference type="Gene3D" id="2.10.260.10">
    <property type="match status" value="1"/>
</dbReference>
<evidence type="ECO:0000313" key="1">
    <source>
        <dbReference type="EMBL" id="MCL7749205.1"/>
    </source>
</evidence>
<keyword evidence="2" id="KW-1185">Reference proteome</keyword>
<dbReference type="InterPro" id="IPR037914">
    <property type="entry name" value="SpoVT-AbrB_sf"/>
</dbReference>
<dbReference type="RefSeq" id="WP_250098072.1">
    <property type="nucleotide sequence ID" value="NZ_JAKRYL010000025.1"/>
</dbReference>
<dbReference type="PANTHER" id="PTHR36432:SF4">
    <property type="entry name" value="TRANSITION STATE REGULATOR ABH-RELATED"/>
    <property type="match status" value="1"/>
</dbReference>
<gene>
    <name evidence="1" type="ORF">MF646_18960</name>
</gene>
<proteinExistence type="predicted"/>
<dbReference type="PANTHER" id="PTHR36432">
    <property type="match status" value="1"/>
</dbReference>